<comment type="caution">
    <text evidence="1">The sequence shown here is derived from an EMBL/GenBank/DDBJ whole genome shotgun (WGS) entry which is preliminary data.</text>
</comment>
<dbReference type="EMBL" id="JAICCE010000022">
    <property type="protein sequence ID" value="KAG9261921.1"/>
    <property type="molecule type" value="Genomic_DNA"/>
</dbReference>
<dbReference type="PANTHER" id="PTHR28617">
    <property type="entry name" value="CILIA- AND FLAGELLA-ASSOCIATED PROTEIN 77"/>
    <property type="match status" value="1"/>
</dbReference>
<dbReference type="Proteomes" id="UP000752171">
    <property type="component" value="Unassembled WGS sequence"/>
</dbReference>
<evidence type="ECO:0000313" key="1">
    <source>
        <dbReference type="EMBL" id="KAG9261921.1"/>
    </source>
</evidence>
<keyword evidence="1" id="KW-0969">Cilium</keyword>
<organism evidence="1 2">
    <name type="scientific">Astyanax mexicanus</name>
    <name type="common">Blind cave fish</name>
    <name type="synonym">Astyanax fasciatus mexicanus</name>
    <dbReference type="NCBI Taxonomy" id="7994"/>
    <lineage>
        <taxon>Eukaryota</taxon>
        <taxon>Metazoa</taxon>
        <taxon>Chordata</taxon>
        <taxon>Craniata</taxon>
        <taxon>Vertebrata</taxon>
        <taxon>Euteleostomi</taxon>
        <taxon>Actinopterygii</taxon>
        <taxon>Neopterygii</taxon>
        <taxon>Teleostei</taxon>
        <taxon>Ostariophysi</taxon>
        <taxon>Characiformes</taxon>
        <taxon>Characoidei</taxon>
        <taxon>Acestrorhamphidae</taxon>
        <taxon>Acestrorhamphinae</taxon>
        <taxon>Astyanax</taxon>
    </lineage>
</organism>
<dbReference type="PANTHER" id="PTHR28617:SF1">
    <property type="entry name" value="CILIA- AND FLAGELLA-ASSOCIATED PROTEIN 77"/>
    <property type="match status" value="1"/>
</dbReference>
<gene>
    <name evidence="1" type="primary">CFAP77</name>
    <name evidence="1" type="ORF">AMEX_G25536</name>
</gene>
<reference evidence="1 2" key="1">
    <citation type="submission" date="2021-07" db="EMBL/GenBank/DDBJ databases">
        <authorList>
            <person name="Imarazene B."/>
            <person name="Zahm M."/>
            <person name="Klopp C."/>
            <person name="Cabau C."/>
            <person name="Beille S."/>
            <person name="Jouanno E."/>
            <person name="Castinel A."/>
            <person name="Lluch J."/>
            <person name="Gil L."/>
            <person name="Kuchtly C."/>
            <person name="Lopez Roques C."/>
            <person name="Donnadieu C."/>
            <person name="Parrinello H."/>
            <person name="Journot L."/>
            <person name="Du K."/>
            <person name="Schartl M."/>
            <person name="Retaux S."/>
            <person name="Guiguen Y."/>
        </authorList>
    </citation>
    <scope>NUCLEOTIDE SEQUENCE [LARGE SCALE GENOMIC DNA]</scope>
    <source>
        <strain evidence="1">Pach_M1</strain>
        <tissue evidence="1">Testis</tissue>
    </source>
</reference>
<dbReference type="InterPro" id="IPR029147">
    <property type="entry name" value="CFAP77"/>
</dbReference>
<name>A0A8T2KYV2_ASTMX</name>
<dbReference type="AlphaFoldDB" id="A0A8T2KYV2"/>
<proteinExistence type="predicted"/>
<dbReference type="Pfam" id="PF14825">
    <property type="entry name" value="CFAP77"/>
    <property type="match status" value="1"/>
</dbReference>
<keyword evidence="1" id="KW-0966">Cell projection</keyword>
<evidence type="ECO:0000313" key="2">
    <source>
        <dbReference type="Proteomes" id="UP000752171"/>
    </source>
</evidence>
<accession>A0A8T2KYV2</accession>
<sequence>MAVFSLSSSSSFHYHTQSAIGKSQSRRLSCPGPDFVYGAPTIVRDGGVAEAISNWDTASLYTSSSARKAERDFVALNREGVKSGMVTARDLRHYRATHDIQRPIVTDRHPPTRIPQDIPFGVPTRPSESIADMLQYRFAQKWLEEQQAKEKTLLGRKPKKVQLGRIRDTRTTLLQKARPLEQPPSTWQLPRFQQIGPALDTFRDPEARERAMAVHNSASRRGT</sequence>
<protein>
    <submittedName>
        <fullName evidence="1">Cilia- and flagella-associated protein 77</fullName>
    </submittedName>
</protein>
<keyword evidence="1" id="KW-0282">Flagellum</keyword>